<keyword evidence="3" id="KW-0560">Oxidoreductase</keyword>
<dbReference type="PRINTS" id="PR00081">
    <property type="entry name" value="GDHRDH"/>
</dbReference>
<dbReference type="Proteomes" id="UP000054270">
    <property type="component" value="Unassembled WGS sequence"/>
</dbReference>
<organism evidence="4 5">
    <name type="scientific">Hypholoma sublateritium (strain FD-334 SS-4)</name>
    <dbReference type="NCBI Taxonomy" id="945553"/>
    <lineage>
        <taxon>Eukaryota</taxon>
        <taxon>Fungi</taxon>
        <taxon>Dikarya</taxon>
        <taxon>Basidiomycota</taxon>
        <taxon>Agaricomycotina</taxon>
        <taxon>Agaricomycetes</taxon>
        <taxon>Agaricomycetidae</taxon>
        <taxon>Agaricales</taxon>
        <taxon>Agaricineae</taxon>
        <taxon>Strophariaceae</taxon>
        <taxon>Hypholoma</taxon>
    </lineage>
</organism>
<dbReference type="PROSITE" id="PS00061">
    <property type="entry name" value="ADH_SHORT"/>
    <property type="match status" value="1"/>
</dbReference>
<proteinExistence type="inferred from homology"/>
<dbReference type="InterPro" id="IPR020904">
    <property type="entry name" value="Sc_DH/Rdtase_CS"/>
</dbReference>
<keyword evidence="5" id="KW-1185">Reference proteome</keyword>
<evidence type="ECO:0000256" key="3">
    <source>
        <dbReference type="ARBA" id="ARBA00023002"/>
    </source>
</evidence>
<gene>
    <name evidence="4" type="ORF">HYPSUDRAFT_33348</name>
</gene>
<dbReference type="PANTHER" id="PTHR43669">
    <property type="entry name" value="5-KETO-D-GLUCONATE 5-REDUCTASE"/>
    <property type="match status" value="1"/>
</dbReference>
<dbReference type="InterPro" id="IPR036291">
    <property type="entry name" value="NAD(P)-bd_dom_sf"/>
</dbReference>
<evidence type="ECO:0000313" key="5">
    <source>
        <dbReference type="Proteomes" id="UP000054270"/>
    </source>
</evidence>
<comment type="similarity">
    <text evidence="1">Belongs to the short-chain dehydrogenases/reductases (SDR) family.</text>
</comment>
<dbReference type="InterPro" id="IPR002347">
    <property type="entry name" value="SDR_fam"/>
</dbReference>
<accession>A0A0D2QB53</accession>
<keyword evidence="2" id="KW-0521">NADP</keyword>
<evidence type="ECO:0000256" key="2">
    <source>
        <dbReference type="ARBA" id="ARBA00022857"/>
    </source>
</evidence>
<dbReference type="GO" id="GO:0016491">
    <property type="term" value="F:oxidoreductase activity"/>
    <property type="evidence" value="ECO:0007669"/>
    <property type="project" value="UniProtKB-KW"/>
</dbReference>
<evidence type="ECO:0000256" key="1">
    <source>
        <dbReference type="ARBA" id="ARBA00006484"/>
    </source>
</evidence>
<dbReference type="OrthoDB" id="37659at2759"/>
<dbReference type="Pfam" id="PF00106">
    <property type="entry name" value="adh_short"/>
    <property type="match status" value="1"/>
</dbReference>
<evidence type="ECO:0008006" key="6">
    <source>
        <dbReference type="Google" id="ProtNLM"/>
    </source>
</evidence>
<reference evidence="5" key="1">
    <citation type="submission" date="2014-04" db="EMBL/GenBank/DDBJ databases">
        <title>Evolutionary Origins and Diversification of the Mycorrhizal Mutualists.</title>
        <authorList>
            <consortium name="DOE Joint Genome Institute"/>
            <consortium name="Mycorrhizal Genomics Consortium"/>
            <person name="Kohler A."/>
            <person name="Kuo A."/>
            <person name="Nagy L.G."/>
            <person name="Floudas D."/>
            <person name="Copeland A."/>
            <person name="Barry K.W."/>
            <person name="Cichocki N."/>
            <person name="Veneault-Fourrey C."/>
            <person name="LaButti K."/>
            <person name="Lindquist E.A."/>
            <person name="Lipzen A."/>
            <person name="Lundell T."/>
            <person name="Morin E."/>
            <person name="Murat C."/>
            <person name="Riley R."/>
            <person name="Ohm R."/>
            <person name="Sun H."/>
            <person name="Tunlid A."/>
            <person name="Henrissat B."/>
            <person name="Grigoriev I.V."/>
            <person name="Hibbett D.S."/>
            <person name="Martin F."/>
        </authorList>
    </citation>
    <scope>NUCLEOTIDE SEQUENCE [LARGE SCALE GENOMIC DNA]</scope>
    <source>
        <strain evidence="5">FD-334 SS-4</strain>
    </source>
</reference>
<name>A0A0D2QB53_HYPSF</name>
<evidence type="ECO:0000313" key="4">
    <source>
        <dbReference type="EMBL" id="KJA28905.1"/>
    </source>
</evidence>
<dbReference type="Gene3D" id="3.40.50.720">
    <property type="entry name" value="NAD(P)-binding Rossmann-like Domain"/>
    <property type="match status" value="1"/>
</dbReference>
<dbReference type="AlphaFoldDB" id="A0A0D2QB53"/>
<dbReference type="EMBL" id="KN817520">
    <property type="protein sequence ID" value="KJA28905.1"/>
    <property type="molecule type" value="Genomic_DNA"/>
</dbReference>
<dbReference type="STRING" id="945553.A0A0D2QB53"/>
<dbReference type="PANTHER" id="PTHR43669:SF11">
    <property type="entry name" value="SHORT-CHAIN DEHYDROGENASE_OXIDOREDUCTASE"/>
    <property type="match status" value="1"/>
</dbReference>
<protein>
    <recommendedName>
        <fullName evidence="6">NAD(P)-binding protein</fullName>
    </recommendedName>
</protein>
<sequence>MASSIKDSKSVLVTGATSGIGKALALAISQLASKPEVIAVGRRKERLAELQQSGLQAVSLDLAMEHTKLKDELETIITKYPEIDSVVLCAGIQHEIDLSKPETIKFENILEEININYTSIVATITYLLPHFQKLAASGRPCNIIVISSGLCMIPAAWVPNYSATKAALHSFTMALRASLHGTTIRVVEVYPPLVESELHDAYGTTEKLSKTWMSLEEFVKLTMPPLINGDVDIPIGMSVGVFQKYEAGKTEFATQLSVGHKAGKMY</sequence>
<dbReference type="OMA" id="LPRCANY"/>
<dbReference type="SUPFAM" id="SSF51735">
    <property type="entry name" value="NAD(P)-binding Rossmann-fold domains"/>
    <property type="match status" value="1"/>
</dbReference>